<dbReference type="Proteomes" id="UP000315399">
    <property type="component" value="Unassembled WGS sequence"/>
</dbReference>
<sequence>MKAITFLGAGSYVTTKYTWGEKWCETDLFPEAVFNIFEPDVVYLLTTEKAKSAKRNGRTYCEILKEKIGERLRIVDIPEGANEGELWKIFDIFSGIVEEGDELIIDITHAFRSLPLFVFLAAYMHSAKGTRIGKVIYGAYEARDKNTNTTPIFDLTPLVDLTGWITGAEALVLRGDASMLANMLQDFHAVREEGVAEGYVLLANKLRFLSKALSLNRPTDVMSSANELKNLDLCDRMELPGPFLT</sequence>
<dbReference type="NCBIfam" id="TIGR02549">
    <property type="entry name" value="CRISPR_DxTHG"/>
    <property type="match status" value="1"/>
</dbReference>
<evidence type="ECO:0000313" key="1">
    <source>
        <dbReference type="EMBL" id="TDA37560.1"/>
    </source>
</evidence>
<dbReference type="SUPFAM" id="SSF160980">
    <property type="entry name" value="SSO1389-like"/>
    <property type="match status" value="1"/>
</dbReference>
<name>A0A523BAQ5_9CREN</name>
<reference evidence="1 2" key="1">
    <citation type="journal article" date="2019" name="Nat. Microbiol.">
        <title>Expanding anaerobic alkane metabolism in the domain of Archaea.</title>
        <authorList>
            <person name="Wang Y."/>
            <person name="Wegener G."/>
            <person name="Hou J."/>
            <person name="Wang F."/>
            <person name="Xiao X."/>
        </authorList>
    </citation>
    <scope>NUCLEOTIDE SEQUENCE [LARGE SCALE GENOMIC DNA]</scope>
    <source>
        <strain evidence="1">WYZ-LMO10</strain>
    </source>
</reference>
<organism evidence="1 2">
    <name type="scientific">Thermoproteota archaeon</name>
    <dbReference type="NCBI Taxonomy" id="2056631"/>
    <lineage>
        <taxon>Archaea</taxon>
        <taxon>Thermoproteota</taxon>
    </lineage>
</organism>
<dbReference type="NCBIfam" id="TIGR02221">
    <property type="entry name" value="cas_TM1812"/>
    <property type="match status" value="1"/>
</dbReference>
<dbReference type="InterPro" id="IPR011742">
    <property type="entry name" value="CRISPR-assoc_prot_TM1812"/>
</dbReference>
<proteinExistence type="predicted"/>
<dbReference type="CDD" id="cd09732">
    <property type="entry name" value="Csx1_III-U"/>
    <property type="match status" value="1"/>
</dbReference>
<accession>A0A523BAQ5</accession>
<gene>
    <name evidence="1" type="ORF">DSO08_05460</name>
</gene>
<protein>
    <submittedName>
        <fullName evidence="1">TIGR02221 family CRISPR-associated protein</fullName>
    </submittedName>
</protein>
<dbReference type="InterPro" id="IPR013383">
    <property type="entry name" value="CRISPR-assoc_prot_DxTHG_CS"/>
</dbReference>
<dbReference type="EMBL" id="QNVH01000065">
    <property type="protein sequence ID" value="TDA37560.1"/>
    <property type="molecule type" value="Genomic_DNA"/>
</dbReference>
<evidence type="ECO:0000313" key="2">
    <source>
        <dbReference type="Proteomes" id="UP000315399"/>
    </source>
</evidence>
<comment type="caution">
    <text evidence="1">The sequence shown here is derived from an EMBL/GenBank/DDBJ whole genome shotgun (WGS) entry which is preliminary data.</text>
</comment>
<dbReference type="AlphaFoldDB" id="A0A523BAQ5"/>
<feature type="non-terminal residue" evidence="1">
    <location>
        <position position="245"/>
    </location>
</feature>